<feature type="coiled-coil region" evidence="1">
    <location>
        <begin position="60"/>
        <end position="87"/>
    </location>
</feature>
<keyword evidence="4" id="KW-1185">Reference proteome</keyword>
<reference evidence="3 4" key="1">
    <citation type="submission" date="2024-01" db="EMBL/GenBank/DDBJ databases">
        <title>The complete chloroplast genome sequence of Lithospermum erythrorhizon: insights into the phylogenetic relationship among Boraginaceae species and the maternal lineages of purple gromwells.</title>
        <authorList>
            <person name="Okada T."/>
            <person name="Watanabe K."/>
        </authorList>
    </citation>
    <scope>NUCLEOTIDE SEQUENCE [LARGE SCALE GENOMIC DNA]</scope>
</reference>
<dbReference type="AlphaFoldDB" id="A0AAV3RL90"/>
<protein>
    <submittedName>
        <fullName evidence="3">Uncharacterized protein</fullName>
    </submittedName>
</protein>
<sequence length="131" mass="14438">MEQLKEWLPHVKGETPAVSSFVREDREETYTHTPPVKKNNAPLTGQQSHHEAPTPEVSVLAQATDAVASLEKQIQALSERVSGQMRKVTNMELAGLAHFSPDIRSATIPVGMKLPSFTKFTGKIDPEEHSP</sequence>
<evidence type="ECO:0000313" key="4">
    <source>
        <dbReference type="Proteomes" id="UP001454036"/>
    </source>
</evidence>
<evidence type="ECO:0000256" key="1">
    <source>
        <dbReference type="SAM" id="Coils"/>
    </source>
</evidence>
<accession>A0AAV3RL90</accession>
<dbReference type="Proteomes" id="UP001454036">
    <property type="component" value="Unassembled WGS sequence"/>
</dbReference>
<dbReference type="EMBL" id="BAABME010009846">
    <property type="protein sequence ID" value="GAA0175925.1"/>
    <property type="molecule type" value="Genomic_DNA"/>
</dbReference>
<name>A0AAV3RL90_LITER</name>
<proteinExistence type="predicted"/>
<evidence type="ECO:0000256" key="2">
    <source>
        <dbReference type="SAM" id="MobiDB-lite"/>
    </source>
</evidence>
<evidence type="ECO:0000313" key="3">
    <source>
        <dbReference type="EMBL" id="GAA0175925.1"/>
    </source>
</evidence>
<keyword evidence="1" id="KW-0175">Coiled coil</keyword>
<organism evidence="3 4">
    <name type="scientific">Lithospermum erythrorhizon</name>
    <name type="common">Purple gromwell</name>
    <name type="synonym">Lithospermum officinale var. erythrorhizon</name>
    <dbReference type="NCBI Taxonomy" id="34254"/>
    <lineage>
        <taxon>Eukaryota</taxon>
        <taxon>Viridiplantae</taxon>
        <taxon>Streptophyta</taxon>
        <taxon>Embryophyta</taxon>
        <taxon>Tracheophyta</taxon>
        <taxon>Spermatophyta</taxon>
        <taxon>Magnoliopsida</taxon>
        <taxon>eudicotyledons</taxon>
        <taxon>Gunneridae</taxon>
        <taxon>Pentapetalae</taxon>
        <taxon>asterids</taxon>
        <taxon>lamiids</taxon>
        <taxon>Boraginales</taxon>
        <taxon>Boraginaceae</taxon>
        <taxon>Boraginoideae</taxon>
        <taxon>Lithospermeae</taxon>
        <taxon>Lithospermum</taxon>
    </lineage>
</organism>
<gene>
    <name evidence="3" type="ORF">LIER_29015</name>
</gene>
<comment type="caution">
    <text evidence="3">The sequence shown here is derived from an EMBL/GenBank/DDBJ whole genome shotgun (WGS) entry which is preliminary data.</text>
</comment>
<feature type="region of interest" description="Disordered" evidence="2">
    <location>
        <begin position="15"/>
        <end position="55"/>
    </location>
</feature>